<accession>A0A1X7C1H0</accession>
<dbReference type="InterPro" id="IPR013785">
    <property type="entry name" value="Aldolase_TIM"/>
</dbReference>
<dbReference type="GO" id="GO:0016740">
    <property type="term" value="F:transferase activity"/>
    <property type="evidence" value="ECO:0007669"/>
    <property type="project" value="TreeGrafter"/>
</dbReference>
<dbReference type="OrthoDB" id="9775764at2"/>
<dbReference type="RefSeq" id="WP_085096809.1">
    <property type="nucleotide sequence ID" value="NZ_FWZU01000001.1"/>
</dbReference>
<dbReference type="PIRSF" id="PIRSF004762">
    <property type="entry name" value="CHP00423"/>
    <property type="match status" value="1"/>
</dbReference>
<reference evidence="9" key="1">
    <citation type="submission" date="2017-04" db="EMBL/GenBank/DDBJ databases">
        <authorList>
            <person name="Varghese N."/>
            <person name="Submissions S."/>
        </authorList>
    </citation>
    <scope>NUCLEOTIDE SEQUENCE [LARGE SCALE GENOMIC DNA]</scope>
    <source>
        <strain evidence="9">K3S</strain>
    </source>
</reference>
<proteinExistence type="predicted"/>
<evidence type="ECO:0000256" key="5">
    <source>
        <dbReference type="PIRSR" id="PIRSR004762-1"/>
    </source>
</evidence>
<dbReference type="SFLD" id="SFLDG01060">
    <property type="entry name" value="BATS_domain_containing"/>
    <property type="match status" value="1"/>
</dbReference>
<evidence type="ECO:0000313" key="9">
    <source>
        <dbReference type="Proteomes" id="UP000192906"/>
    </source>
</evidence>
<feature type="binding site" evidence="6">
    <location>
        <position position="148"/>
    </location>
    <ligand>
        <name>S-adenosyl-L-methionine</name>
        <dbReference type="ChEBI" id="CHEBI:59789"/>
    </ligand>
</feature>
<dbReference type="STRING" id="1519643.SAMN06295933_0119"/>
<dbReference type="CDD" id="cd01335">
    <property type="entry name" value="Radical_SAM"/>
    <property type="match status" value="1"/>
</dbReference>
<keyword evidence="3 5" id="KW-0408">Iron</keyword>
<feature type="binding site" evidence="6">
    <location>
        <position position="123"/>
    </location>
    <ligand>
        <name>(3R)-3-methyl-D-ornithine</name>
        <dbReference type="ChEBI" id="CHEBI:64642"/>
    </ligand>
</feature>
<name>A0A1X7C1H0_9BACT</name>
<feature type="domain" description="Radical SAM core" evidence="7">
    <location>
        <begin position="35"/>
        <end position="255"/>
    </location>
</feature>
<dbReference type="SFLD" id="SFLDS00029">
    <property type="entry name" value="Radical_SAM"/>
    <property type="match status" value="1"/>
</dbReference>
<feature type="binding site" evidence="6">
    <location>
        <position position="159"/>
    </location>
    <ligand>
        <name>S-adenosyl-L-methionine</name>
        <dbReference type="ChEBI" id="CHEBI:59789"/>
    </ligand>
</feature>
<evidence type="ECO:0000256" key="1">
    <source>
        <dbReference type="ARBA" id="ARBA00022691"/>
    </source>
</evidence>
<dbReference type="InterPro" id="IPR034422">
    <property type="entry name" value="HydE/PylB-like"/>
</dbReference>
<feature type="binding site" evidence="5">
    <location>
        <position position="53"/>
    </location>
    <ligand>
        <name>[4Fe-4S] cluster</name>
        <dbReference type="ChEBI" id="CHEBI:49883"/>
        <note>4Fe-4S-S-AdoMet</note>
    </ligand>
</feature>
<keyword evidence="9" id="KW-1185">Reference proteome</keyword>
<dbReference type="Gene3D" id="3.20.20.70">
    <property type="entry name" value="Aldolase class I"/>
    <property type="match status" value="1"/>
</dbReference>
<dbReference type="PROSITE" id="PS51918">
    <property type="entry name" value="RADICAL_SAM"/>
    <property type="match status" value="1"/>
</dbReference>
<dbReference type="Proteomes" id="UP000192906">
    <property type="component" value="Unassembled WGS sequence"/>
</dbReference>
<dbReference type="Pfam" id="PF04055">
    <property type="entry name" value="Radical_SAM"/>
    <property type="match status" value="1"/>
</dbReference>
<protein>
    <submittedName>
        <fullName evidence="8">Biotin synthase</fullName>
    </submittedName>
</protein>
<dbReference type="NCBIfam" id="TIGR03956">
    <property type="entry name" value="rSAM_HydE"/>
    <property type="match status" value="1"/>
</dbReference>
<gene>
    <name evidence="8" type="ORF">SAMN06295933_0119</name>
</gene>
<evidence type="ECO:0000256" key="6">
    <source>
        <dbReference type="PIRSR" id="PIRSR004762-2"/>
    </source>
</evidence>
<evidence type="ECO:0000313" key="8">
    <source>
        <dbReference type="EMBL" id="SME88141.1"/>
    </source>
</evidence>
<dbReference type="InterPro" id="IPR007197">
    <property type="entry name" value="rSAM"/>
</dbReference>
<feature type="binding site" evidence="6">
    <location>
        <position position="167"/>
    </location>
    <ligand>
        <name>S-adenosyl-L-methionine</name>
        <dbReference type="ChEBI" id="CHEBI:59789"/>
    </ligand>
</feature>
<feature type="binding site" evidence="5">
    <location>
        <position position="49"/>
    </location>
    <ligand>
        <name>[4Fe-4S] cluster</name>
        <dbReference type="ChEBI" id="CHEBI:49883"/>
        <note>4Fe-4S-S-AdoMet</note>
    </ligand>
</feature>
<keyword evidence="5" id="KW-0004">4Fe-4S</keyword>
<dbReference type="SFLD" id="SFLDG01082">
    <property type="entry name" value="B12-binding_domain_containing"/>
    <property type="match status" value="1"/>
</dbReference>
<dbReference type="InterPro" id="IPR058240">
    <property type="entry name" value="rSAM_sf"/>
</dbReference>
<keyword evidence="2" id="KW-0479">Metal-binding</keyword>
<evidence type="ECO:0000259" key="7">
    <source>
        <dbReference type="PROSITE" id="PS51918"/>
    </source>
</evidence>
<keyword evidence="4 5" id="KW-0411">Iron-sulfur</keyword>
<organism evidence="8 9">
    <name type="scientific">Desulfovibrio gilichinskyi</name>
    <dbReference type="NCBI Taxonomy" id="1519643"/>
    <lineage>
        <taxon>Bacteria</taxon>
        <taxon>Pseudomonadati</taxon>
        <taxon>Thermodesulfobacteriota</taxon>
        <taxon>Desulfovibrionia</taxon>
        <taxon>Desulfovibrionales</taxon>
        <taxon>Desulfovibrionaceae</taxon>
        <taxon>Desulfovibrio</taxon>
    </lineage>
</organism>
<dbReference type="PANTHER" id="PTHR43726">
    <property type="entry name" value="3-METHYLORNITHINE SYNTHASE"/>
    <property type="match status" value="1"/>
</dbReference>
<keyword evidence="1 5" id="KW-0949">S-adenosyl-L-methionine</keyword>
<dbReference type="EMBL" id="FWZU01000001">
    <property type="protein sequence ID" value="SME88141.1"/>
    <property type="molecule type" value="Genomic_DNA"/>
</dbReference>
<dbReference type="InterPro" id="IPR024021">
    <property type="entry name" value="FeFe-hyd_HydE_rSAM"/>
</dbReference>
<dbReference type="AlphaFoldDB" id="A0A1X7C1H0"/>
<dbReference type="InterPro" id="IPR006638">
    <property type="entry name" value="Elp3/MiaA/NifB-like_rSAM"/>
</dbReference>
<dbReference type="SUPFAM" id="SSF102114">
    <property type="entry name" value="Radical SAM enzymes"/>
    <property type="match status" value="1"/>
</dbReference>
<evidence type="ECO:0000256" key="2">
    <source>
        <dbReference type="ARBA" id="ARBA00022723"/>
    </source>
</evidence>
<dbReference type="GO" id="GO:0051539">
    <property type="term" value="F:4 iron, 4 sulfur cluster binding"/>
    <property type="evidence" value="ECO:0007669"/>
    <property type="project" value="UniProtKB-KW"/>
</dbReference>
<feature type="binding site" evidence="5">
    <location>
        <position position="56"/>
    </location>
    <ligand>
        <name>[4Fe-4S] cluster</name>
        <dbReference type="ChEBI" id="CHEBI:49883"/>
        <note>4Fe-4S-S-AdoMet</note>
    </ligand>
</feature>
<dbReference type="SFLD" id="SFLDG01280">
    <property type="entry name" value="HydE/PylB-like"/>
    <property type="match status" value="1"/>
</dbReference>
<dbReference type="PANTHER" id="PTHR43726:SF1">
    <property type="entry name" value="BIOTIN SYNTHASE"/>
    <property type="match status" value="1"/>
</dbReference>
<dbReference type="GO" id="GO:0046872">
    <property type="term" value="F:metal ion binding"/>
    <property type="evidence" value="ECO:0007669"/>
    <property type="project" value="UniProtKB-KW"/>
</dbReference>
<evidence type="ECO:0000256" key="3">
    <source>
        <dbReference type="ARBA" id="ARBA00023004"/>
    </source>
</evidence>
<comment type="cofactor">
    <cofactor evidence="5">
        <name>[4Fe-4S] cluster</name>
        <dbReference type="ChEBI" id="CHEBI:49883"/>
    </cofactor>
    <text evidence="5">Binds 1 [4Fe-4S] cluster. The cluster is coordinated with 3 cysteines and an exchangeable S-adenosyl-L-methionine.</text>
</comment>
<sequence length="335" mass="37272">MYELSKLEILNYLNGHNDDELFELADQTRKYIFGNEIFIRAIVEFSNVCNKKCFYCGLRAPNSKINRYRLDLPTILEAAETAASNGARTIVLQSGDDFSYTKKQIGELVTELKNRYDVAVTLSVGDRGLDEYAYWAQCGADRCLIKLETSNPELYEKIRSGESFEARLHRIKSLRDMGYEIGSGIIVGLPGSNIKDILQDLLFLTDLKLDMIAAGPFIPHPDTPFAECAAGDLLLSYRVTALLRILNPGANIPATSALDSFDSRGRELGLGRGCNVIMPSVTPSAHRADYNIYPGKNSVAIDVSDSLFQTENMIRNLNFIPSSSKGFSRRSKNVQ</sequence>
<evidence type="ECO:0000256" key="4">
    <source>
        <dbReference type="ARBA" id="ARBA00023014"/>
    </source>
</evidence>
<dbReference type="SMART" id="SM00729">
    <property type="entry name" value="Elp3"/>
    <property type="match status" value="1"/>
</dbReference>